<gene>
    <name evidence="1" type="ORF">N7496_003801</name>
</gene>
<comment type="caution">
    <text evidence="1">The sequence shown here is derived from an EMBL/GenBank/DDBJ whole genome shotgun (WGS) entry which is preliminary data.</text>
</comment>
<sequence>TTEIVSLDLLAIDINEFLSSWEISHLRDLATVLSFQRAIFRDKEGKFTHHEDKYHDHKPHTARRIASSLYLPSDDLVVDCIIKRSTDFVVKYREGGDIHERHYDWFLSPPRIASGLKCNRAAIFFVYLGDEPEGGETCFHFLQR</sequence>
<reference evidence="1" key="1">
    <citation type="submission" date="2022-11" db="EMBL/GenBank/DDBJ databases">
        <authorList>
            <person name="Petersen C."/>
        </authorList>
    </citation>
    <scope>NUCLEOTIDE SEQUENCE</scope>
    <source>
        <strain evidence="1">IBT 29864</strain>
    </source>
</reference>
<keyword evidence="2" id="KW-1185">Reference proteome</keyword>
<dbReference type="Gene3D" id="2.60.120.620">
    <property type="entry name" value="q2cbj1_9rhob like domain"/>
    <property type="match status" value="1"/>
</dbReference>
<feature type="non-terminal residue" evidence="1">
    <location>
        <position position="1"/>
    </location>
</feature>
<dbReference type="Proteomes" id="UP001147782">
    <property type="component" value="Unassembled WGS sequence"/>
</dbReference>
<dbReference type="RefSeq" id="XP_056558944.1">
    <property type="nucleotide sequence ID" value="XM_056696732.1"/>
</dbReference>
<protein>
    <recommendedName>
        <fullName evidence="3">Prolyl 4-hydroxylase alpha subunit domain-containing protein</fullName>
    </recommendedName>
</protein>
<dbReference type="AlphaFoldDB" id="A0A9W9SRZ8"/>
<accession>A0A9W9SRZ8</accession>
<evidence type="ECO:0000313" key="2">
    <source>
        <dbReference type="Proteomes" id="UP001147782"/>
    </source>
</evidence>
<dbReference type="GeneID" id="81435909"/>
<reference evidence="1" key="2">
    <citation type="journal article" date="2023" name="IMA Fungus">
        <title>Comparative genomic study of the Penicillium genus elucidates a diverse pangenome and 15 lateral gene transfer events.</title>
        <authorList>
            <person name="Petersen C."/>
            <person name="Sorensen T."/>
            <person name="Nielsen M.R."/>
            <person name="Sondergaard T.E."/>
            <person name="Sorensen J.L."/>
            <person name="Fitzpatrick D.A."/>
            <person name="Frisvad J.C."/>
            <person name="Nielsen K.L."/>
        </authorList>
    </citation>
    <scope>NUCLEOTIDE SEQUENCE</scope>
    <source>
        <strain evidence="1">IBT 29864</strain>
    </source>
</reference>
<dbReference type="OrthoDB" id="420380at2759"/>
<name>A0A9W9SRZ8_9EURO</name>
<organism evidence="1 2">
    <name type="scientific">Penicillium cataractarum</name>
    <dbReference type="NCBI Taxonomy" id="2100454"/>
    <lineage>
        <taxon>Eukaryota</taxon>
        <taxon>Fungi</taxon>
        <taxon>Dikarya</taxon>
        <taxon>Ascomycota</taxon>
        <taxon>Pezizomycotina</taxon>
        <taxon>Eurotiomycetes</taxon>
        <taxon>Eurotiomycetidae</taxon>
        <taxon>Eurotiales</taxon>
        <taxon>Aspergillaceae</taxon>
        <taxon>Penicillium</taxon>
    </lineage>
</organism>
<proteinExistence type="predicted"/>
<evidence type="ECO:0008006" key="3">
    <source>
        <dbReference type="Google" id="ProtNLM"/>
    </source>
</evidence>
<evidence type="ECO:0000313" key="1">
    <source>
        <dbReference type="EMBL" id="KAJ5381373.1"/>
    </source>
</evidence>
<dbReference type="EMBL" id="JAPZBS010000002">
    <property type="protein sequence ID" value="KAJ5381373.1"/>
    <property type="molecule type" value="Genomic_DNA"/>
</dbReference>